<dbReference type="OrthoDB" id="4317020at2"/>
<keyword evidence="3" id="KW-1185">Reference proteome</keyword>
<dbReference type="InterPro" id="IPR042099">
    <property type="entry name" value="ANL_N_sf"/>
</dbReference>
<dbReference type="Gene3D" id="3.30.300.30">
    <property type="match status" value="1"/>
</dbReference>
<comment type="caution">
    <text evidence="2">The sequence shown here is derived from an EMBL/GenBank/DDBJ whole genome shotgun (WGS) entry which is preliminary data.</text>
</comment>
<accession>A0A4Q7N3M8</accession>
<dbReference type="InterPro" id="IPR000873">
    <property type="entry name" value="AMP-dep_synth/lig_dom"/>
</dbReference>
<keyword evidence="2" id="KW-0436">Ligase</keyword>
<protein>
    <submittedName>
        <fullName evidence="2">Acyl-CoA synthetase (AMP-forming)/AMP-acid ligase II</fullName>
    </submittedName>
</protein>
<dbReference type="GO" id="GO:0016874">
    <property type="term" value="F:ligase activity"/>
    <property type="evidence" value="ECO:0007669"/>
    <property type="project" value="UniProtKB-KW"/>
</dbReference>
<evidence type="ECO:0000313" key="3">
    <source>
        <dbReference type="Proteomes" id="UP000293874"/>
    </source>
</evidence>
<name>A0A4Q7N3M8_9BACT</name>
<dbReference type="Pfam" id="PF00501">
    <property type="entry name" value="AMP-binding"/>
    <property type="match status" value="1"/>
</dbReference>
<dbReference type="AlphaFoldDB" id="A0A4Q7N3M8"/>
<dbReference type="InterPro" id="IPR045851">
    <property type="entry name" value="AMP-bd_C_sf"/>
</dbReference>
<gene>
    <name evidence="2" type="ORF">EV199_1417</name>
</gene>
<dbReference type="RefSeq" id="WP_130539913.1">
    <property type="nucleotide sequence ID" value="NZ_CP042431.1"/>
</dbReference>
<dbReference type="SUPFAM" id="SSF56801">
    <property type="entry name" value="Acetyl-CoA synthetase-like"/>
    <property type="match status" value="1"/>
</dbReference>
<feature type="domain" description="AMP-dependent synthetase/ligase" evidence="1">
    <location>
        <begin position="2"/>
        <end position="338"/>
    </location>
</feature>
<dbReference type="Gene3D" id="3.40.50.12780">
    <property type="entry name" value="N-terminal domain of ligase-like"/>
    <property type="match status" value="1"/>
</dbReference>
<evidence type="ECO:0000313" key="2">
    <source>
        <dbReference type="EMBL" id="RZS75548.1"/>
    </source>
</evidence>
<organism evidence="2 3">
    <name type="scientific">Pseudobacter ginsenosidimutans</name>
    <dbReference type="NCBI Taxonomy" id="661488"/>
    <lineage>
        <taxon>Bacteria</taxon>
        <taxon>Pseudomonadati</taxon>
        <taxon>Bacteroidota</taxon>
        <taxon>Chitinophagia</taxon>
        <taxon>Chitinophagales</taxon>
        <taxon>Chitinophagaceae</taxon>
        <taxon>Pseudobacter</taxon>
    </lineage>
</organism>
<dbReference type="PANTHER" id="PTHR45398">
    <property type="match status" value="1"/>
</dbReference>
<proteinExistence type="predicted"/>
<reference evidence="2 3" key="1">
    <citation type="submission" date="2019-02" db="EMBL/GenBank/DDBJ databases">
        <title>Genomic Encyclopedia of Type Strains, Phase IV (KMG-IV): sequencing the most valuable type-strain genomes for metagenomic binning, comparative biology and taxonomic classification.</title>
        <authorList>
            <person name="Goeker M."/>
        </authorList>
    </citation>
    <scope>NUCLEOTIDE SEQUENCE [LARGE SCALE GENOMIC DNA]</scope>
    <source>
        <strain evidence="2 3">DSM 18116</strain>
    </source>
</reference>
<dbReference type="PROSITE" id="PS00455">
    <property type="entry name" value="AMP_BINDING"/>
    <property type="match status" value="1"/>
</dbReference>
<dbReference type="PANTHER" id="PTHR45398:SF1">
    <property type="entry name" value="ENZYME, PUTATIVE (JCVI)-RELATED"/>
    <property type="match status" value="1"/>
</dbReference>
<dbReference type="InterPro" id="IPR020845">
    <property type="entry name" value="AMP-binding_CS"/>
</dbReference>
<sequence>MDQIFLYNRSKRYSYHDFDTACAALRKKLPSGSNRKVVVLSSHPELYYFAFYFCFTHDFIYCPINIDDTIPMIENKIEIINPGVIITNENFFLSHWREKEQVYEPLHLPSFGSCFLCFQETEIADGFSTVDLRYILFTSGTTGAAKAVPISNANIAAFTDNMQQLFEVEETAVIANTFKFSFDLSIWAMLMAWTNGAAISHIDTDHLLNHEQYAHCTIFCMLPSMLRILQKQQLLFSISPNRTKHFLFCGEPLYDSDVQLLREYFPRAGIYNCYGPTELSIYCSAYKVETEFHTWNRVVSIGQLNIGSKAYLGNAMLLEDGNLEGELYVSGEQTFNGYINLPEGTGFFEYDGEQFYKTGDKVIYNQEEDRYYYAGRVDREVKYYGHRINLNNLEYVFSGIGPISDAAAIFSRKYMTIGLFFTSTPGFKLEENMHLLQHIPNWLRPTHYFPTPEFPLNANFKTDYSALETFYNRYLEKKYPSQQ</sequence>
<dbReference type="Proteomes" id="UP000293874">
    <property type="component" value="Unassembled WGS sequence"/>
</dbReference>
<dbReference type="EMBL" id="SGXA01000001">
    <property type="protein sequence ID" value="RZS75548.1"/>
    <property type="molecule type" value="Genomic_DNA"/>
</dbReference>
<evidence type="ECO:0000259" key="1">
    <source>
        <dbReference type="Pfam" id="PF00501"/>
    </source>
</evidence>